<dbReference type="GO" id="GO:0047804">
    <property type="term" value="F:cysteine-S-conjugate beta-lyase activity"/>
    <property type="evidence" value="ECO:0007669"/>
    <property type="project" value="UniProtKB-EC"/>
</dbReference>
<keyword evidence="3" id="KW-0663">Pyridoxal phosphate</keyword>
<keyword evidence="8" id="KW-1185">Reference proteome</keyword>
<name>A0A3G8JPQ5_9ACTN</name>
<dbReference type="GO" id="GO:0030170">
    <property type="term" value="F:pyridoxal phosphate binding"/>
    <property type="evidence" value="ECO:0007669"/>
    <property type="project" value="InterPro"/>
</dbReference>
<evidence type="ECO:0000256" key="5">
    <source>
        <dbReference type="ARBA" id="ARBA00037974"/>
    </source>
</evidence>
<dbReference type="Gene3D" id="3.40.640.10">
    <property type="entry name" value="Type I PLP-dependent aspartate aminotransferase-like (Major domain)"/>
    <property type="match status" value="1"/>
</dbReference>
<reference evidence="7 8" key="1">
    <citation type="submission" date="2018-11" db="EMBL/GenBank/DDBJ databases">
        <title>Gordonia insulae sp. nov., isolated from an island soil.</title>
        <authorList>
            <person name="Kim Y.S."/>
            <person name="Kim S.B."/>
        </authorList>
    </citation>
    <scope>NUCLEOTIDE SEQUENCE [LARGE SCALE GENOMIC DNA]</scope>
    <source>
        <strain evidence="7 8">MMS17-SY073</strain>
    </source>
</reference>
<dbReference type="Proteomes" id="UP000271469">
    <property type="component" value="Chromosome"/>
</dbReference>
<dbReference type="PANTHER" id="PTHR43525">
    <property type="entry name" value="PROTEIN MALY"/>
    <property type="match status" value="1"/>
</dbReference>
<dbReference type="SUPFAM" id="SSF53383">
    <property type="entry name" value="PLP-dependent transferases"/>
    <property type="match status" value="1"/>
</dbReference>
<accession>A0A3G8JPQ5</accession>
<evidence type="ECO:0000313" key="7">
    <source>
        <dbReference type="EMBL" id="AZG46958.1"/>
    </source>
</evidence>
<dbReference type="Pfam" id="PF00155">
    <property type="entry name" value="Aminotran_1_2"/>
    <property type="match status" value="1"/>
</dbReference>
<feature type="domain" description="Aminotransferase class I/classII large" evidence="6">
    <location>
        <begin position="73"/>
        <end position="378"/>
    </location>
</feature>
<evidence type="ECO:0000259" key="6">
    <source>
        <dbReference type="Pfam" id="PF00155"/>
    </source>
</evidence>
<dbReference type="RefSeq" id="WP_124709394.1">
    <property type="nucleotide sequence ID" value="NZ_CP033972.1"/>
</dbReference>
<keyword evidence="4 7" id="KW-0456">Lyase</keyword>
<dbReference type="KEGG" id="gom:D7316_03563"/>
<dbReference type="CDD" id="cd00609">
    <property type="entry name" value="AAT_like"/>
    <property type="match status" value="1"/>
</dbReference>
<comment type="cofactor">
    <cofactor evidence="1">
        <name>pyridoxal 5'-phosphate</name>
        <dbReference type="ChEBI" id="CHEBI:597326"/>
    </cofactor>
</comment>
<dbReference type="InterPro" id="IPR051798">
    <property type="entry name" value="Class-II_PLP-Dep_Aminotrans"/>
</dbReference>
<evidence type="ECO:0000256" key="1">
    <source>
        <dbReference type="ARBA" id="ARBA00001933"/>
    </source>
</evidence>
<dbReference type="AlphaFoldDB" id="A0A3G8JPQ5"/>
<evidence type="ECO:0000256" key="3">
    <source>
        <dbReference type="ARBA" id="ARBA00022898"/>
    </source>
</evidence>
<dbReference type="InterPro" id="IPR015421">
    <property type="entry name" value="PyrdxlP-dep_Trfase_major"/>
</dbReference>
<dbReference type="InterPro" id="IPR015424">
    <property type="entry name" value="PyrdxlP-dep_Trfase"/>
</dbReference>
<protein>
    <recommendedName>
        <fullName evidence="2">cysteine-S-conjugate beta-lyase</fullName>
        <ecNumber evidence="2">4.4.1.13</ecNumber>
    </recommendedName>
</protein>
<proteinExistence type="inferred from homology"/>
<dbReference type="PANTHER" id="PTHR43525:SF2">
    <property type="entry name" value="CYSTATHIONINE BETA-LYASE-RELATED"/>
    <property type="match status" value="1"/>
</dbReference>
<organism evidence="7 8">
    <name type="scientific">Gordonia insulae</name>
    <dbReference type="NCBI Taxonomy" id="2420509"/>
    <lineage>
        <taxon>Bacteria</taxon>
        <taxon>Bacillati</taxon>
        <taxon>Actinomycetota</taxon>
        <taxon>Actinomycetes</taxon>
        <taxon>Mycobacteriales</taxon>
        <taxon>Gordoniaceae</taxon>
        <taxon>Gordonia</taxon>
    </lineage>
</organism>
<comment type="similarity">
    <text evidence="5">Belongs to the class-II pyridoxal-phosphate-dependent aminotransferase family. MalY/PatB cystathionine beta-lyase subfamily.</text>
</comment>
<dbReference type="InterPro" id="IPR015422">
    <property type="entry name" value="PyrdxlP-dep_Trfase_small"/>
</dbReference>
<dbReference type="OrthoDB" id="3224382at2"/>
<dbReference type="Gene3D" id="3.90.1150.10">
    <property type="entry name" value="Aspartate Aminotransferase, domain 1"/>
    <property type="match status" value="1"/>
</dbReference>
<sequence length="383" mass="41031">MTNTPVAPDLSELRRRTSAKWRTYPDDVLPLFVAEMDFPLAPVVADAMIAQVRSSDIGYCNGPGQVGEMFRGFAHRRWGWDVDPADVRLTTDVSVVIVESLRVAIAAGDPVVITPPVYPPFFELIPEAGGRVVEVPLQHDEVRWSLDLDGIGRAFAAGARAILLCHPHNPLGLVHPPEDLAALADLAAAHDAVVVSDEIHAPLVHPDREYTPFLAVGDTAREVGIAAHSASKGFNLAGAKCALLVAASDRTRGLLDRQPEEVGFRTSIIGRAATEAAFAAGDEWLDSVLDVIVGNLDLLDDHLSRHLPDVVLHRPAASYLAWLDFRATGLGDDPAAAILERGRVALHSGPAFGAQGRGFARLNVGCNPEVLTEALRRIGSVLD</sequence>
<dbReference type="EMBL" id="CP033972">
    <property type="protein sequence ID" value="AZG46958.1"/>
    <property type="molecule type" value="Genomic_DNA"/>
</dbReference>
<dbReference type="InterPro" id="IPR004839">
    <property type="entry name" value="Aminotransferase_I/II_large"/>
</dbReference>
<evidence type="ECO:0000256" key="2">
    <source>
        <dbReference type="ARBA" id="ARBA00012224"/>
    </source>
</evidence>
<evidence type="ECO:0000256" key="4">
    <source>
        <dbReference type="ARBA" id="ARBA00023239"/>
    </source>
</evidence>
<dbReference type="EC" id="4.4.1.13" evidence="2"/>
<evidence type="ECO:0000313" key="8">
    <source>
        <dbReference type="Proteomes" id="UP000271469"/>
    </source>
</evidence>
<gene>
    <name evidence="7" type="ORF">D7316_03563</name>
</gene>